<dbReference type="AlphaFoldDB" id="A0AAV5D5E0"/>
<protein>
    <recommendedName>
        <fullName evidence="3">Retrovirus-related Pol polyprotein from transposon TNT 1-94</fullName>
    </recommendedName>
</protein>
<comment type="caution">
    <text evidence="1">The sequence shown here is derived from an EMBL/GenBank/DDBJ whole genome shotgun (WGS) entry which is preliminary data.</text>
</comment>
<dbReference type="EMBL" id="BQKI01000012">
    <property type="protein sequence ID" value="GJN05613.1"/>
    <property type="molecule type" value="Genomic_DNA"/>
</dbReference>
<dbReference type="PANTHER" id="PTHR47481:SF31">
    <property type="entry name" value="OS01G0873500 PROTEIN"/>
    <property type="match status" value="1"/>
</dbReference>
<sequence>MQLTTMKKCDLSIVDYYSKMKNMANTLADIGSPLKDEELISYVLAGLGQDYESLMTLFTTRPNEVLAIDDVYSYMMSTSSTGSSKIIFGIGSCRIFSLEFHLDRSVVGVRGSGK</sequence>
<reference evidence="1" key="2">
    <citation type="submission" date="2021-12" db="EMBL/GenBank/DDBJ databases">
        <title>Resequencing data analysis of finger millet.</title>
        <authorList>
            <person name="Hatakeyama M."/>
            <person name="Aluri S."/>
            <person name="Balachadran M.T."/>
            <person name="Sivarajan S.R."/>
            <person name="Poveda L."/>
            <person name="Shimizu-Inatsugi R."/>
            <person name="Schlapbach R."/>
            <person name="Sreeman S.M."/>
            <person name="Shimizu K.K."/>
        </authorList>
    </citation>
    <scope>NUCLEOTIDE SEQUENCE</scope>
</reference>
<evidence type="ECO:0000313" key="2">
    <source>
        <dbReference type="Proteomes" id="UP001054889"/>
    </source>
</evidence>
<organism evidence="1 2">
    <name type="scientific">Eleusine coracana subsp. coracana</name>
    <dbReference type="NCBI Taxonomy" id="191504"/>
    <lineage>
        <taxon>Eukaryota</taxon>
        <taxon>Viridiplantae</taxon>
        <taxon>Streptophyta</taxon>
        <taxon>Embryophyta</taxon>
        <taxon>Tracheophyta</taxon>
        <taxon>Spermatophyta</taxon>
        <taxon>Magnoliopsida</taxon>
        <taxon>Liliopsida</taxon>
        <taxon>Poales</taxon>
        <taxon>Poaceae</taxon>
        <taxon>PACMAD clade</taxon>
        <taxon>Chloridoideae</taxon>
        <taxon>Cynodonteae</taxon>
        <taxon>Eleusininae</taxon>
        <taxon>Eleusine</taxon>
    </lineage>
</organism>
<reference evidence="1" key="1">
    <citation type="journal article" date="2018" name="DNA Res.">
        <title>Multiple hybrid de novo genome assembly of finger millet, an orphan allotetraploid crop.</title>
        <authorList>
            <person name="Hatakeyama M."/>
            <person name="Aluri S."/>
            <person name="Balachadran M.T."/>
            <person name="Sivarajan S.R."/>
            <person name="Patrignani A."/>
            <person name="Gruter S."/>
            <person name="Poveda L."/>
            <person name="Shimizu-Inatsugi R."/>
            <person name="Baeten J."/>
            <person name="Francoijs K.J."/>
            <person name="Nataraja K.N."/>
            <person name="Reddy Y.A.N."/>
            <person name="Phadnis S."/>
            <person name="Ravikumar R.L."/>
            <person name="Schlapbach R."/>
            <person name="Sreeman S.M."/>
            <person name="Shimizu K.K."/>
        </authorList>
    </citation>
    <scope>NUCLEOTIDE SEQUENCE</scope>
</reference>
<accession>A0AAV5D5E0</accession>
<evidence type="ECO:0000313" key="1">
    <source>
        <dbReference type="EMBL" id="GJN05613.1"/>
    </source>
</evidence>
<proteinExistence type="predicted"/>
<dbReference type="PANTHER" id="PTHR47481">
    <property type="match status" value="1"/>
</dbReference>
<gene>
    <name evidence="1" type="primary">ga23260</name>
    <name evidence="1" type="ORF">PR202_ga23260</name>
</gene>
<evidence type="ECO:0008006" key="3">
    <source>
        <dbReference type="Google" id="ProtNLM"/>
    </source>
</evidence>
<dbReference type="Pfam" id="PF14223">
    <property type="entry name" value="Retrotran_gag_2"/>
    <property type="match status" value="1"/>
</dbReference>
<keyword evidence="2" id="KW-1185">Reference proteome</keyword>
<name>A0AAV5D5E0_ELECO</name>
<dbReference type="Proteomes" id="UP001054889">
    <property type="component" value="Unassembled WGS sequence"/>
</dbReference>